<evidence type="ECO:0000259" key="4">
    <source>
        <dbReference type="PROSITE" id="PS50949"/>
    </source>
</evidence>
<geneLocation type="plasmid" evidence="6">
    <name>pne1b</name>
</geneLocation>
<accession>A0A6B9GHJ9</accession>
<organism evidence="5 6">
    <name type="scientific">Pantoea cypripedii</name>
    <name type="common">Pectobacterium cypripedii</name>
    <name type="synonym">Erwinia cypripedii</name>
    <dbReference type="NCBI Taxonomy" id="55209"/>
    <lineage>
        <taxon>Bacteria</taxon>
        <taxon>Pseudomonadati</taxon>
        <taxon>Pseudomonadota</taxon>
        <taxon>Gammaproteobacteria</taxon>
        <taxon>Enterobacterales</taxon>
        <taxon>Erwiniaceae</taxon>
        <taxon>Pantoea</taxon>
    </lineage>
</organism>
<dbReference type="AlphaFoldDB" id="A0A6B9GHJ9"/>
<keyword evidence="2" id="KW-0238">DNA-binding</keyword>
<dbReference type="InterPro" id="IPR036390">
    <property type="entry name" value="WH_DNA-bd_sf"/>
</dbReference>
<dbReference type="PRINTS" id="PR00035">
    <property type="entry name" value="HTHGNTR"/>
</dbReference>
<evidence type="ECO:0000256" key="2">
    <source>
        <dbReference type="ARBA" id="ARBA00023125"/>
    </source>
</evidence>
<evidence type="ECO:0000313" key="6">
    <source>
        <dbReference type="Proteomes" id="UP000502005"/>
    </source>
</evidence>
<dbReference type="Gene3D" id="1.10.10.10">
    <property type="entry name" value="Winged helix-like DNA-binding domain superfamily/Winged helix DNA-binding domain"/>
    <property type="match status" value="1"/>
</dbReference>
<evidence type="ECO:0000256" key="1">
    <source>
        <dbReference type="ARBA" id="ARBA00023015"/>
    </source>
</evidence>
<dbReference type="SMART" id="SM00345">
    <property type="entry name" value="HTH_GNTR"/>
    <property type="match status" value="1"/>
</dbReference>
<name>A0A6B9GHJ9_PANCY</name>
<feature type="domain" description="HTH gntR-type" evidence="4">
    <location>
        <begin position="11"/>
        <end position="79"/>
    </location>
</feature>
<dbReference type="Pfam" id="PF07729">
    <property type="entry name" value="FCD"/>
    <property type="match status" value="1"/>
</dbReference>
<dbReference type="EMBL" id="CP024770">
    <property type="protein sequence ID" value="QGY33185.1"/>
    <property type="molecule type" value="Genomic_DNA"/>
</dbReference>
<dbReference type="SMART" id="SM00895">
    <property type="entry name" value="FCD"/>
    <property type="match status" value="1"/>
</dbReference>
<dbReference type="GO" id="GO:0003700">
    <property type="term" value="F:DNA-binding transcription factor activity"/>
    <property type="evidence" value="ECO:0007669"/>
    <property type="project" value="InterPro"/>
</dbReference>
<dbReference type="PANTHER" id="PTHR43537:SF5">
    <property type="entry name" value="UXU OPERON TRANSCRIPTIONAL REGULATOR"/>
    <property type="match status" value="1"/>
</dbReference>
<proteinExistence type="predicted"/>
<evidence type="ECO:0000256" key="3">
    <source>
        <dbReference type="ARBA" id="ARBA00023163"/>
    </source>
</evidence>
<dbReference type="Pfam" id="PF00392">
    <property type="entry name" value="GntR"/>
    <property type="match status" value="1"/>
</dbReference>
<reference evidence="5 6" key="1">
    <citation type="submission" date="2017-11" db="EMBL/GenBank/DDBJ databases">
        <title>Genome sequence of Pantoea cypripedii NE1.</title>
        <authorList>
            <person name="Nascimento F.X."/>
        </authorList>
    </citation>
    <scope>NUCLEOTIDE SEQUENCE [LARGE SCALE GENOMIC DNA]</scope>
    <source>
        <strain evidence="5 6">NE1</strain>
        <plasmid evidence="6">pne1b</plasmid>
    </source>
</reference>
<keyword evidence="1" id="KW-0805">Transcription regulation</keyword>
<dbReference type="Proteomes" id="UP000502005">
    <property type="component" value="Plasmid pNE1B"/>
</dbReference>
<dbReference type="GO" id="GO:0003677">
    <property type="term" value="F:DNA binding"/>
    <property type="evidence" value="ECO:0007669"/>
    <property type="project" value="UniProtKB-KW"/>
</dbReference>
<sequence>MRSYLSQPKTETLKVRTEAAVRQRIEEGAFKTGEKLPTEKQLAIEFGVSRTVIREAIISLRAEGLLRAKHGVGYFVEEKKEDTFPEGQHFFANATRLDALEFRMAVEIYAAGLAAARKSWAQEAKIWDSAREFERVLSSGEATEQSDWTFHRSIAEATNNTAFTAFFDYLGVSVLPRRSLPKNSGEQHITREYLERSISEHKEICEAISRGDVEKAREAMQNHLGKSHMKYSALTDSSDN</sequence>
<dbReference type="Gene3D" id="1.20.120.530">
    <property type="entry name" value="GntR ligand-binding domain-like"/>
    <property type="match status" value="1"/>
</dbReference>
<dbReference type="InterPro" id="IPR008920">
    <property type="entry name" value="TF_FadR/GntR_C"/>
</dbReference>
<dbReference type="PROSITE" id="PS50949">
    <property type="entry name" value="HTH_GNTR"/>
    <property type="match status" value="1"/>
</dbReference>
<dbReference type="PANTHER" id="PTHR43537">
    <property type="entry name" value="TRANSCRIPTIONAL REGULATOR, GNTR FAMILY"/>
    <property type="match status" value="1"/>
</dbReference>
<dbReference type="InterPro" id="IPR011711">
    <property type="entry name" value="GntR_C"/>
</dbReference>
<keyword evidence="5" id="KW-0614">Plasmid</keyword>
<keyword evidence="3" id="KW-0804">Transcription</keyword>
<dbReference type="CDD" id="cd07377">
    <property type="entry name" value="WHTH_GntR"/>
    <property type="match status" value="1"/>
</dbReference>
<dbReference type="SUPFAM" id="SSF48008">
    <property type="entry name" value="GntR ligand-binding domain-like"/>
    <property type="match status" value="1"/>
</dbReference>
<dbReference type="InterPro" id="IPR000524">
    <property type="entry name" value="Tscrpt_reg_HTH_GntR"/>
</dbReference>
<protein>
    <submittedName>
        <fullName evidence="5">FadR family transcriptional regulator</fullName>
    </submittedName>
</protein>
<gene>
    <name evidence="5" type="ORF">CUN67_30210</name>
</gene>
<dbReference type="InterPro" id="IPR036388">
    <property type="entry name" value="WH-like_DNA-bd_sf"/>
</dbReference>
<evidence type="ECO:0000313" key="5">
    <source>
        <dbReference type="EMBL" id="QGY33185.1"/>
    </source>
</evidence>
<dbReference type="SUPFAM" id="SSF46785">
    <property type="entry name" value="Winged helix' DNA-binding domain"/>
    <property type="match status" value="1"/>
</dbReference>